<evidence type="ECO:0000256" key="3">
    <source>
        <dbReference type="ARBA" id="ARBA00022722"/>
    </source>
</evidence>
<feature type="compositionally biased region" description="Polar residues" evidence="6">
    <location>
        <begin position="185"/>
        <end position="200"/>
    </location>
</feature>
<dbReference type="InterPro" id="IPR036875">
    <property type="entry name" value="Znf_CCHC_sf"/>
</dbReference>
<evidence type="ECO:0000313" key="8">
    <source>
        <dbReference type="EMBL" id="CAL8148954.1"/>
    </source>
</evidence>
<dbReference type="CDD" id="cd00303">
    <property type="entry name" value="retropepsin_like"/>
    <property type="match status" value="1"/>
</dbReference>
<keyword evidence="1" id="KW-0808">Transferase</keyword>
<dbReference type="SMART" id="SM00343">
    <property type="entry name" value="ZnF_C2HC"/>
    <property type="match status" value="1"/>
</dbReference>
<reference evidence="8 9" key="1">
    <citation type="submission" date="2024-08" db="EMBL/GenBank/DDBJ databases">
        <authorList>
            <person name="Cucini C."/>
            <person name="Frati F."/>
        </authorList>
    </citation>
    <scope>NUCLEOTIDE SEQUENCE [LARGE SCALE GENOMIC DNA]</scope>
</reference>
<dbReference type="EMBL" id="CAXLJM020000183">
    <property type="protein sequence ID" value="CAL8148954.1"/>
    <property type="molecule type" value="Genomic_DNA"/>
</dbReference>
<dbReference type="Gene3D" id="4.10.60.10">
    <property type="entry name" value="Zinc finger, CCHC-type"/>
    <property type="match status" value="1"/>
</dbReference>
<name>A0ABP1SAW3_9HEXA</name>
<dbReference type="InterPro" id="IPR005162">
    <property type="entry name" value="Retrotrans_gag_dom"/>
</dbReference>
<dbReference type="InterPro" id="IPR001878">
    <property type="entry name" value="Znf_CCHC"/>
</dbReference>
<evidence type="ECO:0000256" key="1">
    <source>
        <dbReference type="ARBA" id="ARBA00022679"/>
    </source>
</evidence>
<feature type="region of interest" description="Disordered" evidence="6">
    <location>
        <begin position="166"/>
        <end position="202"/>
    </location>
</feature>
<evidence type="ECO:0000256" key="6">
    <source>
        <dbReference type="SAM" id="MobiDB-lite"/>
    </source>
</evidence>
<keyword evidence="3" id="KW-0540">Nuclease</keyword>
<keyword evidence="5" id="KW-0862">Zinc</keyword>
<evidence type="ECO:0000259" key="7">
    <source>
        <dbReference type="PROSITE" id="PS50158"/>
    </source>
</evidence>
<keyword evidence="9" id="KW-1185">Reference proteome</keyword>
<gene>
    <name evidence="8" type="ORF">ODALV1_LOCUS31583</name>
</gene>
<evidence type="ECO:0000256" key="4">
    <source>
        <dbReference type="ARBA" id="ARBA00022759"/>
    </source>
</evidence>
<comment type="caution">
    <text evidence="8">The sequence shown here is derived from an EMBL/GenBank/DDBJ whole genome shotgun (WGS) entry which is preliminary data.</text>
</comment>
<keyword evidence="4" id="KW-0378">Hydrolase</keyword>
<dbReference type="Proteomes" id="UP001642540">
    <property type="component" value="Unassembled WGS sequence"/>
</dbReference>
<dbReference type="InterPro" id="IPR050951">
    <property type="entry name" value="Retrovirus_Pol_polyprotein"/>
</dbReference>
<sequence>MTFPLLLSPVPSEWYHKYVNFLLTPLVSFTQLCSAITVAFTRRGGPDRAEAELRKMKMKEGESVDTYLYDVVRLCKLVDASMKESRKIHYIIRGLLPVLFHQIMAKDFKTVTELRQHLHRLEDARHTFGEDSPYFQMIDQSSKKTNQLSQEMQELKTLMTNFNTTVAGRSQSPTSLNPPAFRPNASATSTDQAYTSSNRSSDGKPMCYNCTQTGHISRYCRNEPYCVICQISGDHTYSTCPRRRHNQISGNAEQRMFITTPLVPCPTATVKAANDQPMTVLGKCSTTLSIATKGFLHCFYVLEKPPYDVILGTDFLSKFSAVISYPTESIQLNSEKFNSTLKLSLRRHPTKNTEPYHCAYSPEINPTSTCRISYSSPYITLHVLATAESTDDVDFISIGDMEDDSSIPAKKSELTDEQINSHNINPALCEEDKAKLISLLQEFSDAFAWSTTEIKTCPNYSFTIDTGNEAPVHMSPYRHSMSERLEIQLQIQELLIC</sequence>
<keyword evidence="5" id="KW-0479">Metal-binding</keyword>
<keyword evidence="2" id="KW-0548">Nucleotidyltransferase</keyword>
<keyword evidence="5" id="KW-0863">Zinc-finger</keyword>
<dbReference type="SUPFAM" id="SSF57756">
    <property type="entry name" value="Retrovirus zinc finger-like domains"/>
    <property type="match status" value="1"/>
</dbReference>
<feature type="compositionally biased region" description="Polar residues" evidence="6">
    <location>
        <begin position="166"/>
        <end position="177"/>
    </location>
</feature>
<keyword evidence="4" id="KW-0255">Endonuclease</keyword>
<dbReference type="PANTHER" id="PTHR37984:SF5">
    <property type="entry name" value="PROTEIN NYNRIN-LIKE"/>
    <property type="match status" value="1"/>
</dbReference>
<organism evidence="8 9">
    <name type="scientific">Orchesella dallaii</name>
    <dbReference type="NCBI Taxonomy" id="48710"/>
    <lineage>
        <taxon>Eukaryota</taxon>
        <taxon>Metazoa</taxon>
        <taxon>Ecdysozoa</taxon>
        <taxon>Arthropoda</taxon>
        <taxon>Hexapoda</taxon>
        <taxon>Collembola</taxon>
        <taxon>Entomobryomorpha</taxon>
        <taxon>Entomobryoidea</taxon>
        <taxon>Orchesellidae</taxon>
        <taxon>Orchesellinae</taxon>
        <taxon>Orchesella</taxon>
    </lineage>
</organism>
<dbReference type="Pfam" id="PF03732">
    <property type="entry name" value="Retrotrans_gag"/>
    <property type="match status" value="1"/>
</dbReference>
<dbReference type="PROSITE" id="PS50158">
    <property type="entry name" value="ZF_CCHC"/>
    <property type="match status" value="1"/>
</dbReference>
<feature type="domain" description="CCHC-type" evidence="7">
    <location>
        <begin position="207"/>
        <end position="222"/>
    </location>
</feature>
<evidence type="ECO:0000256" key="5">
    <source>
        <dbReference type="PROSITE-ProRule" id="PRU00047"/>
    </source>
</evidence>
<accession>A0ABP1SAW3</accession>
<dbReference type="Gene3D" id="2.40.70.10">
    <property type="entry name" value="Acid Proteases"/>
    <property type="match status" value="1"/>
</dbReference>
<dbReference type="InterPro" id="IPR021109">
    <property type="entry name" value="Peptidase_aspartic_dom_sf"/>
</dbReference>
<evidence type="ECO:0000256" key="2">
    <source>
        <dbReference type="ARBA" id="ARBA00022695"/>
    </source>
</evidence>
<proteinExistence type="predicted"/>
<protein>
    <recommendedName>
        <fullName evidence="7">CCHC-type domain-containing protein</fullName>
    </recommendedName>
</protein>
<dbReference type="PANTHER" id="PTHR37984">
    <property type="entry name" value="PROTEIN CBG26694"/>
    <property type="match status" value="1"/>
</dbReference>
<evidence type="ECO:0000313" key="9">
    <source>
        <dbReference type="Proteomes" id="UP001642540"/>
    </source>
</evidence>